<proteinExistence type="inferred from homology"/>
<dbReference type="InterPro" id="IPR025669">
    <property type="entry name" value="AAA_dom"/>
</dbReference>
<keyword evidence="10" id="KW-0175">Coiled coil</keyword>
<evidence type="ECO:0000256" key="3">
    <source>
        <dbReference type="ARBA" id="ARBA00011903"/>
    </source>
</evidence>
<name>A0A517QJV1_9PLAN</name>
<feature type="region of interest" description="Disordered" evidence="11">
    <location>
        <begin position="742"/>
        <end position="775"/>
    </location>
</feature>
<keyword evidence="15" id="KW-1185">Reference proteome</keyword>
<feature type="transmembrane region" description="Helical" evidence="12">
    <location>
        <begin position="459"/>
        <end position="480"/>
    </location>
</feature>
<evidence type="ECO:0000313" key="14">
    <source>
        <dbReference type="EMBL" id="QDT31885.1"/>
    </source>
</evidence>
<evidence type="ECO:0000256" key="8">
    <source>
        <dbReference type="ARBA" id="ARBA00023137"/>
    </source>
</evidence>
<dbReference type="GO" id="GO:0005886">
    <property type="term" value="C:plasma membrane"/>
    <property type="evidence" value="ECO:0007669"/>
    <property type="project" value="UniProtKB-ARBA"/>
</dbReference>
<dbReference type="PANTHER" id="PTHR32309:SF13">
    <property type="entry name" value="FERRIC ENTEROBACTIN TRANSPORT PROTEIN FEPE"/>
    <property type="match status" value="1"/>
</dbReference>
<evidence type="ECO:0000313" key="15">
    <source>
        <dbReference type="Proteomes" id="UP000315724"/>
    </source>
</evidence>
<evidence type="ECO:0000256" key="11">
    <source>
        <dbReference type="SAM" id="MobiDB-lite"/>
    </source>
</evidence>
<dbReference type="Pfam" id="PF13614">
    <property type="entry name" value="AAA_31"/>
    <property type="match status" value="1"/>
</dbReference>
<feature type="domain" description="AAA" evidence="13">
    <location>
        <begin position="558"/>
        <end position="681"/>
    </location>
</feature>
<dbReference type="CDD" id="cd05387">
    <property type="entry name" value="BY-kinase"/>
    <property type="match status" value="1"/>
</dbReference>
<dbReference type="PANTHER" id="PTHR32309">
    <property type="entry name" value="TYROSINE-PROTEIN KINASE"/>
    <property type="match status" value="1"/>
</dbReference>
<comment type="catalytic activity">
    <reaction evidence="9">
        <text>L-tyrosyl-[protein] + ATP = O-phospho-L-tyrosyl-[protein] + ADP + H(+)</text>
        <dbReference type="Rhea" id="RHEA:10596"/>
        <dbReference type="Rhea" id="RHEA-COMP:10136"/>
        <dbReference type="Rhea" id="RHEA-COMP:20101"/>
        <dbReference type="ChEBI" id="CHEBI:15378"/>
        <dbReference type="ChEBI" id="CHEBI:30616"/>
        <dbReference type="ChEBI" id="CHEBI:46858"/>
        <dbReference type="ChEBI" id="CHEBI:61978"/>
        <dbReference type="ChEBI" id="CHEBI:456216"/>
        <dbReference type="EC" id="2.7.10.2"/>
    </reaction>
</comment>
<keyword evidence="6 14" id="KW-0418">Kinase</keyword>
<keyword evidence="5" id="KW-0547">Nucleotide-binding</keyword>
<evidence type="ECO:0000256" key="7">
    <source>
        <dbReference type="ARBA" id="ARBA00022840"/>
    </source>
</evidence>
<dbReference type="InterPro" id="IPR027417">
    <property type="entry name" value="P-loop_NTPase"/>
</dbReference>
<evidence type="ECO:0000256" key="2">
    <source>
        <dbReference type="ARBA" id="ARBA00008883"/>
    </source>
</evidence>
<dbReference type="Proteomes" id="UP000315724">
    <property type="component" value="Chromosome"/>
</dbReference>
<dbReference type="GO" id="GO:0042802">
    <property type="term" value="F:identical protein binding"/>
    <property type="evidence" value="ECO:0007669"/>
    <property type="project" value="UniProtKB-ARBA"/>
</dbReference>
<dbReference type="InterPro" id="IPR050445">
    <property type="entry name" value="Bact_polysacc_biosynth/exp"/>
</dbReference>
<sequence>MSGNSASSRASIDIGRFLLSIWKPLILGGCLGGMAGIGMYLFLGPIYSANTQVLVSKKASVPINDGEANRFGDRGDHVELIKSDLIIEPAFKKHGLNSVPALATAYDPYKNIREGMAVSRSAGQENSFDNVFDISFDHPDKEIAKTVVQAIVESYRDYLHETRDENSRQMYDTLLNRQKKLSDEIAKLEKDYREFRVSAPVFLKASPIVGANGVPVPPQSRYEAELSSIEEEQNEGQIKQSGIEAKLSELKRRRERGDSRESLEFWVTYSLSTGTGAGKSASSGGGAGALSGPPEKAALDQQFLTARLLEQGLLHSLGADHTDVRNVRRQIDTILNSYAQQGLTPPAYQRSSNNPADARNHEGMDLISVYEETLKSQLEELKSIAKNLDIMREDAEKKAKDAELYQVEDQRLKDDLSIKKAQLSQVFNQIATYDVSKEQEGYRMKQIAQVRIERSLKRVIKIVGMFGFLGIGLVFILSYFREWMDTRIKNVDELCKLSETTLLGSIPKFATTPDSERLAKETGLTSALVFLHRPGSREAEAFRTIRTTLFHGLRNNEKVLQITSAEPGDGKSTIAVNTALAMAQAGKRVLLIDCDLRRPTLHHLLGLPQEIGFTDVLLNEIQWQNAIRETPSENLSVITAGLCPENPAEILSQVNLPALLNEMRSEYDFIILDSPPVLAVSDPAILSPHVDGISLVARLKKNKRAAIVRAMETLRVHGANVHGLIANGLDMESASESGYGYESYGSYYNEDESPKAPQNPSQRPRPAEPTEIIKT</sequence>
<dbReference type="KEGG" id="tpol:Mal48_11210"/>
<accession>A0A517QJV1</accession>
<keyword evidence="12" id="KW-0472">Membrane</keyword>
<dbReference type="EC" id="2.7.10.2" evidence="3"/>
<evidence type="ECO:0000256" key="9">
    <source>
        <dbReference type="ARBA" id="ARBA00051245"/>
    </source>
</evidence>
<comment type="similarity">
    <text evidence="1">Belongs to the CpsD/CapB family.</text>
</comment>
<dbReference type="GO" id="GO:0004715">
    <property type="term" value="F:non-membrane spanning protein tyrosine kinase activity"/>
    <property type="evidence" value="ECO:0007669"/>
    <property type="project" value="UniProtKB-EC"/>
</dbReference>
<evidence type="ECO:0000256" key="4">
    <source>
        <dbReference type="ARBA" id="ARBA00022679"/>
    </source>
</evidence>
<evidence type="ECO:0000259" key="13">
    <source>
        <dbReference type="Pfam" id="PF13614"/>
    </source>
</evidence>
<dbReference type="FunFam" id="3.40.50.300:FF:000527">
    <property type="entry name" value="Tyrosine-protein kinase etk"/>
    <property type="match status" value="1"/>
</dbReference>
<evidence type="ECO:0000256" key="5">
    <source>
        <dbReference type="ARBA" id="ARBA00022741"/>
    </source>
</evidence>
<keyword evidence="12" id="KW-1133">Transmembrane helix</keyword>
<feature type="region of interest" description="Disordered" evidence="11">
    <location>
        <begin position="275"/>
        <end position="294"/>
    </location>
</feature>
<keyword evidence="7" id="KW-0067">ATP-binding</keyword>
<feature type="coiled-coil region" evidence="10">
    <location>
        <begin position="171"/>
        <end position="198"/>
    </location>
</feature>
<evidence type="ECO:0000256" key="10">
    <source>
        <dbReference type="SAM" id="Coils"/>
    </source>
</evidence>
<dbReference type="InterPro" id="IPR005702">
    <property type="entry name" value="Wzc-like_C"/>
</dbReference>
<evidence type="ECO:0000256" key="6">
    <source>
        <dbReference type="ARBA" id="ARBA00022777"/>
    </source>
</evidence>
<dbReference type="EMBL" id="CP036267">
    <property type="protein sequence ID" value="QDT31885.1"/>
    <property type="molecule type" value="Genomic_DNA"/>
</dbReference>
<dbReference type="GO" id="GO:0005524">
    <property type="term" value="F:ATP binding"/>
    <property type="evidence" value="ECO:0007669"/>
    <property type="project" value="UniProtKB-KW"/>
</dbReference>
<dbReference type="NCBIfam" id="TIGR01007">
    <property type="entry name" value="eps_fam"/>
    <property type="match status" value="1"/>
</dbReference>
<evidence type="ECO:0000256" key="1">
    <source>
        <dbReference type="ARBA" id="ARBA00007316"/>
    </source>
</evidence>
<protein>
    <recommendedName>
        <fullName evidence="3">non-specific protein-tyrosine kinase</fullName>
        <ecNumber evidence="3">2.7.10.2</ecNumber>
    </recommendedName>
</protein>
<feature type="transmembrane region" description="Helical" evidence="12">
    <location>
        <begin position="21"/>
        <end position="43"/>
    </location>
</feature>
<gene>
    <name evidence="14" type="primary">ywqD</name>
    <name evidence="14" type="ORF">Mal48_11210</name>
</gene>
<keyword evidence="12" id="KW-0812">Transmembrane</keyword>
<reference evidence="14 15" key="1">
    <citation type="submission" date="2019-02" db="EMBL/GenBank/DDBJ databases">
        <title>Deep-cultivation of Planctomycetes and their phenomic and genomic characterization uncovers novel biology.</title>
        <authorList>
            <person name="Wiegand S."/>
            <person name="Jogler M."/>
            <person name="Boedeker C."/>
            <person name="Pinto D."/>
            <person name="Vollmers J."/>
            <person name="Rivas-Marin E."/>
            <person name="Kohn T."/>
            <person name="Peeters S.H."/>
            <person name="Heuer A."/>
            <person name="Rast P."/>
            <person name="Oberbeckmann S."/>
            <person name="Bunk B."/>
            <person name="Jeske O."/>
            <person name="Meyerdierks A."/>
            <person name="Storesund J.E."/>
            <person name="Kallscheuer N."/>
            <person name="Luecker S."/>
            <person name="Lage O.M."/>
            <person name="Pohl T."/>
            <person name="Merkel B.J."/>
            <person name="Hornburger P."/>
            <person name="Mueller R.-W."/>
            <person name="Bruemmer F."/>
            <person name="Labrenz M."/>
            <person name="Spormann A.M."/>
            <person name="Op den Camp H."/>
            <person name="Overmann J."/>
            <person name="Amann R."/>
            <person name="Jetten M.S.M."/>
            <person name="Mascher T."/>
            <person name="Medema M.H."/>
            <person name="Devos D.P."/>
            <person name="Kaster A.-K."/>
            <person name="Ovreas L."/>
            <person name="Rohde M."/>
            <person name="Galperin M.Y."/>
            <person name="Jogler C."/>
        </authorList>
    </citation>
    <scope>NUCLEOTIDE SEQUENCE [LARGE SCALE GENOMIC DNA]</scope>
    <source>
        <strain evidence="14 15">Mal48</strain>
    </source>
</reference>
<organism evidence="14 15">
    <name type="scientific">Thalassoglobus polymorphus</name>
    <dbReference type="NCBI Taxonomy" id="2527994"/>
    <lineage>
        <taxon>Bacteria</taxon>
        <taxon>Pseudomonadati</taxon>
        <taxon>Planctomycetota</taxon>
        <taxon>Planctomycetia</taxon>
        <taxon>Planctomycetales</taxon>
        <taxon>Planctomycetaceae</taxon>
        <taxon>Thalassoglobus</taxon>
    </lineage>
</organism>
<evidence type="ECO:0000256" key="12">
    <source>
        <dbReference type="SAM" id="Phobius"/>
    </source>
</evidence>
<dbReference type="AlphaFoldDB" id="A0A517QJV1"/>
<comment type="similarity">
    <text evidence="2">Belongs to the etk/wzc family.</text>
</comment>
<keyword evidence="4 14" id="KW-0808">Transferase</keyword>
<dbReference type="SUPFAM" id="SSF52540">
    <property type="entry name" value="P-loop containing nucleoside triphosphate hydrolases"/>
    <property type="match status" value="1"/>
</dbReference>
<feature type="compositionally biased region" description="Basic and acidic residues" evidence="11">
    <location>
        <begin position="765"/>
        <end position="775"/>
    </location>
</feature>
<dbReference type="Gene3D" id="3.40.50.300">
    <property type="entry name" value="P-loop containing nucleotide triphosphate hydrolases"/>
    <property type="match status" value="1"/>
</dbReference>
<keyword evidence="8" id="KW-0829">Tyrosine-protein kinase</keyword>